<evidence type="ECO:0000313" key="5">
    <source>
        <dbReference type="Proteomes" id="UP000247498"/>
    </source>
</evidence>
<name>A0A2V0NVT7_9CHLO</name>
<dbReference type="PRINTS" id="PR00685">
    <property type="entry name" value="TIFACTORIIB"/>
</dbReference>
<proteinExistence type="predicted"/>
<feature type="compositionally biased region" description="Gly residues" evidence="3">
    <location>
        <begin position="18"/>
        <end position="31"/>
    </location>
</feature>
<evidence type="ECO:0000313" key="4">
    <source>
        <dbReference type="EMBL" id="GBF91754.1"/>
    </source>
</evidence>
<keyword evidence="2" id="KW-0804">Transcription</keyword>
<dbReference type="GO" id="GO:0070897">
    <property type="term" value="P:transcription preinitiation complex assembly"/>
    <property type="evidence" value="ECO:0007669"/>
    <property type="project" value="InterPro"/>
</dbReference>
<evidence type="ECO:0000256" key="1">
    <source>
        <dbReference type="ARBA" id="ARBA00023015"/>
    </source>
</evidence>
<reference evidence="4 5" key="1">
    <citation type="journal article" date="2018" name="Sci. Rep.">
        <title>Raphidocelis subcapitata (=Pseudokirchneriella subcapitata) provides an insight into genome evolution and environmental adaptations in the Sphaeropleales.</title>
        <authorList>
            <person name="Suzuki S."/>
            <person name="Yamaguchi H."/>
            <person name="Nakajima N."/>
            <person name="Kawachi M."/>
        </authorList>
    </citation>
    <scope>NUCLEOTIDE SEQUENCE [LARGE SCALE GENOMIC DNA]</scope>
    <source>
        <strain evidence="4 5">NIES-35</strain>
    </source>
</reference>
<sequence length="389" mass="38122">MEDDDDEQPLLPPPSPRGGAGAGADGGGGAGAAAADGVPFCPACGTEPDEVEEVAGELICMACGLSIDAAPSALVHQRALPRAGDADGPAEGTGFLVAEGDTGAVAAAMLRGPGAPRGARAGPSAPDVRAHQAALAAGAGAARLPAGAVGDAAELVPLVMKAFSDAGRYVMQATMAATAYLAARNLTLGTSLTDVAVGFGVTPLEVGRHYLTILKLMGSAPPPPRLDALIVRHASVLLPRTFPEHDGPLRGHPVVRHGRQLGELMGAVDALSGRNPALAAAALLSLGYCAHGGARPSAAAADVAALLGFDRHAVRQHAKDFEAELARLSPLLPFAAGAGVGQLVPHVPLLLRLNAVVARLQAGGGSGGGGGEGAPAVGPGGAAAAAAAL</sequence>
<dbReference type="EMBL" id="BDRX01000026">
    <property type="protein sequence ID" value="GBF91754.1"/>
    <property type="molecule type" value="Genomic_DNA"/>
</dbReference>
<dbReference type="STRING" id="307507.A0A2V0NVT7"/>
<protein>
    <recommendedName>
        <fullName evidence="6">TFIIB-type domain-containing protein</fullName>
    </recommendedName>
</protein>
<dbReference type="InterPro" id="IPR000812">
    <property type="entry name" value="TFIIB"/>
</dbReference>
<evidence type="ECO:0000256" key="3">
    <source>
        <dbReference type="SAM" id="MobiDB-lite"/>
    </source>
</evidence>
<dbReference type="AlphaFoldDB" id="A0A2V0NVT7"/>
<evidence type="ECO:0000256" key="2">
    <source>
        <dbReference type="ARBA" id="ARBA00023163"/>
    </source>
</evidence>
<organism evidence="4 5">
    <name type="scientific">Raphidocelis subcapitata</name>
    <dbReference type="NCBI Taxonomy" id="307507"/>
    <lineage>
        <taxon>Eukaryota</taxon>
        <taxon>Viridiplantae</taxon>
        <taxon>Chlorophyta</taxon>
        <taxon>core chlorophytes</taxon>
        <taxon>Chlorophyceae</taxon>
        <taxon>CS clade</taxon>
        <taxon>Sphaeropleales</taxon>
        <taxon>Selenastraceae</taxon>
        <taxon>Raphidocelis</taxon>
    </lineage>
</organism>
<accession>A0A2V0NVT7</accession>
<gene>
    <name evidence="4" type="ORF">Rsub_04058</name>
</gene>
<dbReference type="Proteomes" id="UP000247498">
    <property type="component" value="Unassembled WGS sequence"/>
</dbReference>
<feature type="region of interest" description="Disordered" evidence="3">
    <location>
        <begin position="1"/>
        <end position="33"/>
    </location>
</feature>
<comment type="caution">
    <text evidence="4">The sequence shown here is derived from an EMBL/GenBank/DDBJ whole genome shotgun (WGS) entry which is preliminary data.</text>
</comment>
<dbReference type="InParanoid" id="A0A2V0NVT7"/>
<keyword evidence="5" id="KW-1185">Reference proteome</keyword>
<dbReference type="OrthoDB" id="547063at2759"/>
<keyword evidence="1" id="KW-0805">Transcription regulation</keyword>
<evidence type="ECO:0008006" key="6">
    <source>
        <dbReference type="Google" id="ProtNLM"/>
    </source>
</evidence>